<dbReference type="InterPro" id="IPR024129">
    <property type="entry name" value="Sphingomy_SMPD4"/>
</dbReference>
<feature type="region of interest" description="Disordered" evidence="1">
    <location>
        <begin position="627"/>
        <end position="648"/>
    </location>
</feature>
<protein>
    <recommendedName>
        <fullName evidence="5">Sphingomyelin phosphodiesterase 4</fullName>
    </recommendedName>
</protein>
<dbReference type="AlphaFoldDB" id="A0A843X9P0"/>
<name>A0A843X9P0_COLES</name>
<gene>
    <name evidence="3" type="ORF">Taro_049026</name>
</gene>
<dbReference type="PANTHER" id="PTHR31801:SF1">
    <property type="entry name" value="SPHINGOMYELIN PHOSPHODIESTERASE"/>
    <property type="match status" value="1"/>
</dbReference>
<accession>A0A843X9P0</accession>
<dbReference type="PANTHER" id="PTHR31801">
    <property type="entry name" value="ALTERED INHERITANCE OF MITOCHONDRIA PROTEIN 24, MITOCHONDRIAL"/>
    <property type="match status" value="1"/>
</dbReference>
<evidence type="ECO:0008006" key="5">
    <source>
        <dbReference type="Google" id="ProtNLM"/>
    </source>
</evidence>
<comment type="caution">
    <text evidence="3">The sequence shown here is derived from an EMBL/GenBank/DDBJ whole genome shotgun (WGS) entry which is preliminary data.</text>
</comment>
<reference evidence="3" key="1">
    <citation type="submission" date="2017-07" db="EMBL/GenBank/DDBJ databases">
        <title>Taro Niue Genome Assembly and Annotation.</title>
        <authorList>
            <person name="Atibalentja N."/>
            <person name="Keating K."/>
            <person name="Fields C.J."/>
        </authorList>
    </citation>
    <scope>NUCLEOTIDE SEQUENCE</scope>
    <source>
        <strain evidence="3">Niue_2</strain>
        <tissue evidence="3">Leaf</tissue>
    </source>
</reference>
<dbReference type="OrthoDB" id="10251508at2759"/>
<keyword evidence="4" id="KW-1185">Reference proteome</keyword>
<dbReference type="GO" id="GO:0050290">
    <property type="term" value="F:sphingomyelin phosphodiesterase D activity"/>
    <property type="evidence" value="ECO:0007669"/>
    <property type="project" value="InterPro"/>
</dbReference>
<keyword evidence="2" id="KW-1133">Transmembrane helix</keyword>
<dbReference type="Pfam" id="PF14724">
    <property type="entry name" value="mit_SMPDase"/>
    <property type="match status" value="1"/>
</dbReference>
<dbReference type="EMBL" id="NMUH01006827">
    <property type="protein sequence ID" value="MQM16074.1"/>
    <property type="molecule type" value="Genomic_DNA"/>
</dbReference>
<evidence type="ECO:0000256" key="2">
    <source>
        <dbReference type="SAM" id="Phobius"/>
    </source>
</evidence>
<feature type="transmembrane region" description="Helical" evidence="2">
    <location>
        <begin position="724"/>
        <end position="744"/>
    </location>
</feature>
<proteinExistence type="predicted"/>
<dbReference type="Proteomes" id="UP000652761">
    <property type="component" value="Unassembled WGS sequence"/>
</dbReference>
<organism evidence="3 4">
    <name type="scientific">Colocasia esculenta</name>
    <name type="common">Wild taro</name>
    <name type="synonym">Arum esculentum</name>
    <dbReference type="NCBI Taxonomy" id="4460"/>
    <lineage>
        <taxon>Eukaryota</taxon>
        <taxon>Viridiplantae</taxon>
        <taxon>Streptophyta</taxon>
        <taxon>Embryophyta</taxon>
        <taxon>Tracheophyta</taxon>
        <taxon>Spermatophyta</taxon>
        <taxon>Magnoliopsida</taxon>
        <taxon>Liliopsida</taxon>
        <taxon>Araceae</taxon>
        <taxon>Aroideae</taxon>
        <taxon>Colocasieae</taxon>
        <taxon>Colocasia</taxon>
    </lineage>
</organism>
<evidence type="ECO:0000313" key="4">
    <source>
        <dbReference type="Proteomes" id="UP000652761"/>
    </source>
</evidence>
<keyword evidence="2" id="KW-0472">Membrane</keyword>
<keyword evidence="2" id="KW-0812">Transmembrane</keyword>
<evidence type="ECO:0000313" key="3">
    <source>
        <dbReference type="EMBL" id="MQM16074.1"/>
    </source>
</evidence>
<evidence type="ECO:0000256" key="1">
    <source>
        <dbReference type="SAM" id="MobiDB-lite"/>
    </source>
</evidence>
<sequence length="788" mass="88549">MLRILTGPCFHHPSGGTWDVLPTYESREQHRLSPPPRNLRSSTGALFGFDGSCPPPPASRSPPSGAWVDQTDPDVAARVFDLLSPRGVLMSSVSVVDRHSLVKFVFPVERLPEWMRFALQNERLCSVLPDLCPLFRSRVKEDPVQGSCQIQLNVFEYYMFWFAYYPICRGKSENSDAMVVRKSRRFRLENWTSSWPTLSSSSSQSGQKRGCSLYLRLLYAYLRAFVPKRGLGVCQPYRSSLFHYSSNYDGSVILQAEFLVYTFIQFWMVDNDFSPLPVSLCSSFGLSFPFQAVLGETPPTPGLGEVLLLLVRYLNSTLVSPSDGSLRVEYGEDSGWNSSPSYNVGKSSSVMVSSDGFVDSWNSLIRRPLYRFILRSFLFCPIGSSMRNSGQVFSLWTSYMEPWKISPEDFLEFEAPVIEKSETSGKNRNHFQDRSNEGKERCRSELGYTSAWEGYITSNYLFYSSLVVHFLGFAHKFLHANVETMTQMVLKVLNVLTSSRELTDLLRKIDAAYHSKYAGPSLATSDSAVYKCIPSIRQQLQDWENGLCESDADGSFLCENWNRDLRLFSDNEDGAHRLLQLFILRAESEIQSLPRGNTAQNLQNLDALRSQMSTLFGGPVRISPSPAMSKVAGSRGSTSGEGFTPKHPGVGKSRWADVKYRGEWMRRPISDSEVAWLARLLVKLSDRLNAVLGLHQSISGISDGPVYIKLSPNDVVTAGRPKEALWMLLALVGSWLGSICHTLVEFMRERGIRINLRPLASKKFVLVLLVYAIVTILRKTVGRSSVLG</sequence>
<feature type="transmembrane region" description="Helical" evidence="2">
    <location>
        <begin position="764"/>
        <end position="781"/>
    </location>
</feature>